<dbReference type="SFLD" id="SFLDG01135">
    <property type="entry name" value="C1.5.6:_HAD__Beta-PGM__Phospha"/>
    <property type="match status" value="1"/>
</dbReference>
<dbReference type="GO" id="GO:0016787">
    <property type="term" value="F:hydrolase activity"/>
    <property type="evidence" value="ECO:0007669"/>
    <property type="project" value="UniProtKB-KW"/>
</dbReference>
<comment type="similarity">
    <text evidence="2">Belongs to the HAD-like hydrolase superfamily. CbbY/CbbZ/Gph/YieH family.</text>
</comment>
<dbReference type="OrthoDB" id="9778019at2"/>
<reference evidence="5 6" key="1">
    <citation type="journal article" date="2017" name="Genome Biol. Evol.">
        <title>Comparative Genomic Analysis Identifies a Campylobacter Clade Deficient in Selenium Metabolism.</title>
        <authorList>
            <person name="Miller W.G."/>
            <person name="Yee E."/>
            <person name="Lopes B.S."/>
            <person name="Chapman M.H."/>
            <person name="Huynh S."/>
            <person name="Bono J.L."/>
            <person name="Parker C.T."/>
            <person name="Strachan N.J.C."/>
            <person name="Forbes K.J."/>
        </authorList>
    </citation>
    <scope>NUCLEOTIDE SEQUENCE [LARGE SCALE GENOMIC DNA]</scope>
    <source>
        <strain evidence="5 6">RM8964</strain>
    </source>
</reference>
<evidence type="ECO:0000256" key="4">
    <source>
        <dbReference type="ARBA" id="ARBA00022842"/>
    </source>
</evidence>
<dbReference type="Gene3D" id="1.10.150.240">
    <property type="entry name" value="Putative phosphatase, domain 2"/>
    <property type="match status" value="1"/>
</dbReference>
<dbReference type="NCBIfam" id="TIGR01509">
    <property type="entry name" value="HAD-SF-IA-v3"/>
    <property type="match status" value="1"/>
</dbReference>
<dbReference type="InterPro" id="IPR023198">
    <property type="entry name" value="PGP-like_dom2"/>
</dbReference>
<dbReference type="RefSeq" id="WP_086333327.1">
    <property type="nucleotide sequence ID" value="NZ_CP018791.1"/>
</dbReference>
<keyword evidence="4" id="KW-0460">Magnesium</keyword>
<dbReference type="SFLD" id="SFLDS00003">
    <property type="entry name" value="Haloacid_Dehalogenase"/>
    <property type="match status" value="1"/>
</dbReference>
<dbReference type="SUPFAM" id="SSF56784">
    <property type="entry name" value="HAD-like"/>
    <property type="match status" value="1"/>
</dbReference>
<proteinExistence type="inferred from homology"/>
<accession>A0A1X9SZI6</accession>
<evidence type="ECO:0000313" key="6">
    <source>
        <dbReference type="Proteomes" id="UP000194265"/>
    </source>
</evidence>
<dbReference type="CDD" id="cd07505">
    <property type="entry name" value="HAD_BPGM-like"/>
    <property type="match status" value="1"/>
</dbReference>
<sequence>MHKIKAVIFDMDGVLIEAKDWHYEALNRALKLFGIEISYAEHLTTFDGLPTKKKLEILSIDRNLPKGLHSFINKMKQQYTMEIVYRACKPRFYHQYALSRLHKEGYKMAVCSNSIFNTIDVMMQKAALSPYFEFYVSNEDVKHGKPDPEMYIKAISKLDLDPRECLIVEDNENGIKAAKASGANVMVVKEVSDVNYENIKEHIAKFQKENL</sequence>
<name>A0A1X9SZI6_9BACT</name>
<dbReference type="Gene3D" id="3.40.50.1000">
    <property type="entry name" value="HAD superfamily/HAD-like"/>
    <property type="match status" value="1"/>
</dbReference>
<comment type="cofactor">
    <cofactor evidence="1">
        <name>Mg(2+)</name>
        <dbReference type="ChEBI" id="CHEBI:18420"/>
    </cofactor>
</comment>
<evidence type="ECO:0000313" key="5">
    <source>
        <dbReference type="EMBL" id="ARR01625.1"/>
    </source>
</evidence>
<evidence type="ECO:0000256" key="2">
    <source>
        <dbReference type="ARBA" id="ARBA00006171"/>
    </source>
</evidence>
<dbReference type="EMBL" id="CP018791">
    <property type="protein sequence ID" value="ARR01625.1"/>
    <property type="molecule type" value="Genomic_DNA"/>
</dbReference>
<dbReference type="InterPro" id="IPR036412">
    <property type="entry name" value="HAD-like_sf"/>
</dbReference>
<dbReference type="InterPro" id="IPR023214">
    <property type="entry name" value="HAD_sf"/>
</dbReference>
<dbReference type="PANTHER" id="PTHR46193:SF9">
    <property type="entry name" value="HALOACID DEHALOGENASE-LIKE HYDROLASE DOMAIN-CONTAINING PROTEIN SGPP"/>
    <property type="match status" value="1"/>
</dbReference>
<dbReference type="Proteomes" id="UP000194265">
    <property type="component" value="Chromosome"/>
</dbReference>
<evidence type="ECO:0000256" key="3">
    <source>
        <dbReference type="ARBA" id="ARBA00022723"/>
    </source>
</evidence>
<protein>
    <submittedName>
        <fullName evidence="5">HAD-superfamily hydrolase, subfamily IA, putative beta-phosphoglucomutase</fullName>
    </submittedName>
</protein>
<dbReference type="GO" id="GO:0046872">
    <property type="term" value="F:metal ion binding"/>
    <property type="evidence" value="ECO:0007669"/>
    <property type="project" value="UniProtKB-KW"/>
</dbReference>
<dbReference type="AlphaFoldDB" id="A0A1X9SZI6"/>
<keyword evidence="5" id="KW-0378">Hydrolase</keyword>
<organism evidence="5 6">
    <name type="scientific">Campylobacter vicugnae</name>
    <dbReference type="NCBI Taxonomy" id="1660076"/>
    <lineage>
        <taxon>Bacteria</taxon>
        <taxon>Pseudomonadati</taxon>
        <taxon>Campylobacterota</taxon>
        <taxon>Epsilonproteobacteria</taxon>
        <taxon>Campylobacterales</taxon>
        <taxon>Campylobacteraceae</taxon>
        <taxon>Campylobacter</taxon>
    </lineage>
</organism>
<dbReference type="PANTHER" id="PTHR46193">
    <property type="entry name" value="6-PHOSPHOGLUCONATE PHOSPHATASE"/>
    <property type="match status" value="1"/>
</dbReference>
<gene>
    <name evidence="5" type="ORF">CVIC8964_0188</name>
</gene>
<dbReference type="InterPro" id="IPR041492">
    <property type="entry name" value="HAD_2"/>
</dbReference>
<evidence type="ECO:0000256" key="1">
    <source>
        <dbReference type="ARBA" id="ARBA00001946"/>
    </source>
</evidence>
<dbReference type="Pfam" id="PF13419">
    <property type="entry name" value="HAD_2"/>
    <property type="match status" value="1"/>
</dbReference>
<dbReference type="SFLD" id="SFLDG01129">
    <property type="entry name" value="C1.5:_HAD__Beta-PGM__Phosphata"/>
    <property type="match status" value="1"/>
</dbReference>
<dbReference type="InterPro" id="IPR006439">
    <property type="entry name" value="HAD-SF_hydro_IA"/>
</dbReference>
<dbReference type="InterPro" id="IPR051600">
    <property type="entry name" value="Beta-PGM-like"/>
</dbReference>
<dbReference type="STRING" id="1660074.CVIC8964_0188"/>
<keyword evidence="3" id="KW-0479">Metal-binding</keyword>
<dbReference type="NCBIfam" id="TIGR01549">
    <property type="entry name" value="HAD-SF-IA-v1"/>
    <property type="match status" value="1"/>
</dbReference>